<organism evidence="1 2">
    <name type="scientific">Linderina macrospora</name>
    <dbReference type="NCBI Taxonomy" id="4868"/>
    <lineage>
        <taxon>Eukaryota</taxon>
        <taxon>Fungi</taxon>
        <taxon>Fungi incertae sedis</taxon>
        <taxon>Zoopagomycota</taxon>
        <taxon>Kickxellomycotina</taxon>
        <taxon>Kickxellomycetes</taxon>
        <taxon>Kickxellales</taxon>
        <taxon>Kickxellaceae</taxon>
        <taxon>Linderina</taxon>
    </lineage>
</organism>
<evidence type="ECO:0000313" key="1">
    <source>
        <dbReference type="EMBL" id="KAJ1939983.1"/>
    </source>
</evidence>
<dbReference type="Proteomes" id="UP001150603">
    <property type="component" value="Unassembled WGS sequence"/>
</dbReference>
<comment type="caution">
    <text evidence="1">The sequence shown here is derived from an EMBL/GenBank/DDBJ whole genome shotgun (WGS) entry which is preliminary data.</text>
</comment>
<protein>
    <submittedName>
        <fullName evidence="1">Uncharacterized protein</fullName>
    </submittedName>
</protein>
<reference evidence="1" key="1">
    <citation type="submission" date="2022-07" db="EMBL/GenBank/DDBJ databases">
        <title>Phylogenomic reconstructions and comparative analyses of Kickxellomycotina fungi.</title>
        <authorList>
            <person name="Reynolds N.K."/>
            <person name="Stajich J.E."/>
            <person name="Barry K."/>
            <person name="Grigoriev I.V."/>
            <person name="Crous P."/>
            <person name="Smith M.E."/>
        </authorList>
    </citation>
    <scope>NUCLEOTIDE SEQUENCE</scope>
    <source>
        <strain evidence="1">NRRL 5244</strain>
    </source>
</reference>
<gene>
    <name evidence="1" type="ORF">FBU59_003945</name>
</gene>
<dbReference type="EMBL" id="JANBPW010002678">
    <property type="protein sequence ID" value="KAJ1939983.1"/>
    <property type="molecule type" value="Genomic_DNA"/>
</dbReference>
<keyword evidence="2" id="KW-1185">Reference proteome</keyword>
<sequence length="173" mass="18984">RAKHIVNKAVVNEDASVKLVRELKEEVALLRRKLEMVGPNNSRGSDLKDRLQANEKLIADLNQTWEEKLRRTQAIQMEREQALAALGISVDVNETGAAVGLHAPKDIPHLVNLSEDPLLSECLVYNLKPGRTSVGSNDETSTADIRLSALGGVAPNHCYFDYNTATGIRAETC</sequence>
<name>A0ACC1J721_9FUNG</name>
<evidence type="ECO:0000313" key="2">
    <source>
        <dbReference type="Proteomes" id="UP001150603"/>
    </source>
</evidence>
<feature type="non-terminal residue" evidence="1">
    <location>
        <position position="1"/>
    </location>
</feature>
<proteinExistence type="predicted"/>
<accession>A0ACC1J721</accession>